<dbReference type="Gene3D" id="3.40.50.300">
    <property type="entry name" value="P-loop containing nucleotide triphosphate hydrolases"/>
    <property type="match status" value="2"/>
</dbReference>
<name>A0A5C4JMY4_9HYPH</name>
<feature type="coiled-coil region" evidence="1">
    <location>
        <begin position="381"/>
        <end position="415"/>
    </location>
</feature>
<sequence length="1147" mass="126492">MRFLSLDLLRYGHFSGRSMTFRPDAALHIVYGPNEAGKSSALAAFSDLLFGFPDRDVGYDFLHPARDLRIGAEIRARSGETLAFRRRKGRKDTLLAAGGDSETALNDDALSAYLGSLDRTVFERAFGLDSERLRAGADEMLADGGEIGQILFSAASGLTGLRAIAQRLAVEASGIYAPHPSKSRSFYQVLERHKAARKAERALELNASEWKALLRSESEIEDELAALADRQHARRTRMETLDRLQRLRGLIAEIDGHERALQAFADLEPVADETGAELERLHARQGQRKTEIEGKAERLATLRRDLETLKIDDQLLARREEIRRLHGESGLYAEAVNGLPEREAGLEETLSALSILAAELGIADMERLEKNRPDNIVLADLDAVIEEARRLEREASALEKGLADSRASLEALESEGGGGQLTDPAPLRRRFDALRPDIAKFDDAEAQEADIAGRRRALAENAALLRPAVSDIFGFSRATLPDQTAVRAAGERISAIRSTLETLERRKTEGDQERLQIEGLIAGEAGDAPVPTREDIAAGRLERDRLFQELVAGSSDRERYVTAVKAADGLADSALDNADTVARHGEYRKRLAALARDREATEGEIERLTAELAAEREAHRSLFRAAGVEAGAPDDMLEWLRQIAVLLDQREQLLSLIDRQAGLDKLKDELRASLLPLADEADAEMPVPALARLAEARIERLAERWEDARRQQAEIAAARQAIARREQELEALQVVRRDFAGRYEACLAELGLKPETGLAAAETALGLWRRVPQLLERKNRLEREITAGRARVERFRSAVDALAEALAPDLAGRDAEESVRILGERIDRDTSGAARRKALEEAAASLTAEIEALEDDLASCRAKIAEIAEALPPRVVMEGLSARLEERAALKNALAEAKRRFDDGSEGADAEETRRLAEGLDVIACRQEREALAAEEAEDEGMREELLQRRAECRHKKQELGRGESAEQAAFDRVSAEEEALELAREWVVLKLAGNLLDQAMERYRQGRADPILENAGRHFSALTMGGFDRLLQNYGAHDELLLSARRTDGGEVPVDGLSDGTRDQLWLALRLAFIEDYASRNEPAPLIVDDIFQTFDDARSAAGLKALTGLGGDIQTILFTHEKSLVDIARSELGDRADIVMLERSA</sequence>
<comment type="caution">
    <text evidence="3">The sequence shown here is derived from an EMBL/GenBank/DDBJ whole genome shotgun (WGS) entry which is preliminary data.</text>
</comment>
<dbReference type="RefSeq" id="WP_138749666.1">
    <property type="nucleotide sequence ID" value="NZ_VCLB01000009.1"/>
</dbReference>
<feature type="coiled-coil region" evidence="1">
    <location>
        <begin position="836"/>
        <end position="900"/>
    </location>
</feature>
<keyword evidence="1" id="KW-0175">Coiled coil</keyword>
<dbReference type="Pfam" id="PF13514">
    <property type="entry name" value="AAA_27"/>
    <property type="match status" value="1"/>
</dbReference>
<feature type="coiled-coil region" evidence="1">
    <location>
        <begin position="691"/>
        <end position="735"/>
    </location>
</feature>
<evidence type="ECO:0000313" key="3">
    <source>
        <dbReference type="EMBL" id="TNB46678.1"/>
    </source>
</evidence>
<dbReference type="AlphaFoldDB" id="A0A5C4JMY4"/>
<dbReference type="PANTHER" id="PTHR41259:SF1">
    <property type="entry name" value="DOUBLE-STRAND BREAK REPAIR RAD50 ATPASE, PUTATIVE-RELATED"/>
    <property type="match status" value="1"/>
</dbReference>
<feature type="domain" description="YhaN AAA" evidence="2">
    <location>
        <begin position="1"/>
        <end position="210"/>
    </location>
</feature>
<gene>
    <name evidence="3" type="ORF">FF124_16955</name>
</gene>
<dbReference type="InterPro" id="IPR038734">
    <property type="entry name" value="YhaN_AAA"/>
</dbReference>
<dbReference type="OrthoDB" id="9764467at2"/>
<accession>A0A5C4JMY4</accession>
<proteinExistence type="predicted"/>
<dbReference type="SUPFAM" id="SSF52540">
    <property type="entry name" value="P-loop containing nucleoside triphosphate hydrolases"/>
    <property type="match status" value="1"/>
</dbReference>
<dbReference type="PANTHER" id="PTHR41259">
    <property type="entry name" value="DOUBLE-STRAND BREAK REPAIR RAD50 ATPASE, PUTATIVE-RELATED"/>
    <property type="match status" value="1"/>
</dbReference>
<evidence type="ECO:0000256" key="1">
    <source>
        <dbReference type="SAM" id="Coils"/>
    </source>
</evidence>
<organism evidence="3 4">
    <name type="scientific">Martelella lutilitoris</name>
    <dbReference type="NCBI Taxonomy" id="2583532"/>
    <lineage>
        <taxon>Bacteria</taxon>
        <taxon>Pseudomonadati</taxon>
        <taxon>Pseudomonadota</taxon>
        <taxon>Alphaproteobacteria</taxon>
        <taxon>Hyphomicrobiales</taxon>
        <taxon>Aurantimonadaceae</taxon>
        <taxon>Martelella</taxon>
    </lineage>
</organism>
<protein>
    <submittedName>
        <fullName evidence="3">Chromosome segregation protein SMC</fullName>
    </submittedName>
</protein>
<dbReference type="InterPro" id="IPR027417">
    <property type="entry name" value="P-loop_NTPase"/>
</dbReference>
<evidence type="ECO:0000313" key="4">
    <source>
        <dbReference type="Proteomes" id="UP000307874"/>
    </source>
</evidence>
<dbReference type="Proteomes" id="UP000307874">
    <property type="component" value="Unassembled WGS sequence"/>
</dbReference>
<dbReference type="EMBL" id="VCLB01000009">
    <property type="protein sequence ID" value="TNB46678.1"/>
    <property type="molecule type" value="Genomic_DNA"/>
</dbReference>
<feature type="coiled-coil region" evidence="1">
    <location>
        <begin position="591"/>
        <end position="618"/>
    </location>
</feature>
<reference evidence="3 4" key="1">
    <citation type="submission" date="2019-06" db="EMBL/GenBank/DDBJ databases">
        <title>Martelella lutilitoris sp. nov., isolated from a tidal mudflat.</title>
        <authorList>
            <person name="Kim Y.-J."/>
        </authorList>
    </citation>
    <scope>NUCLEOTIDE SEQUENCE [LARGE SCALE GENOMIC DNA]</scope>
    <source>
        <strain evidence="3 4">GH2-6</strain>
    </source>
</reference>
<evidence type="ECO:0000259" key="2">
    <source>
        <dbReference type="Pfam" id="PF13514"/>
    </source>
</evidence>
<keyword evidence="4" id="KW-1185">Reference proteome</keyword>